<dbReference type="PATRIC" id="fig|361183.4.peg.2268"/>
<feature type="transmembrane region" description="Helical" evidence="1">
    <location>
        <begin position="70"/>
        <end position="88"/>
    </location>
</feature>
<dbReference type="OrthoDB" id="7632268at2"/>
<evidence type="ECO:0000313" key="3">
    <source>
        <dbReference type="Proteomes" id="UP000057938"/>
    </source>
</evidence>
<name>A0A0M4M9N4_9SPHN</name>
<dbReference type="AlphaFoldDB" id="A0A0M4M9N4"/>
<dbReference type="EMBL" id="CP012669">
    <property type="protein sequence ID" value="ALE17585.1"/>
    <property type="molecule type" value="Genomic_DNA"/>
</dbReference>
<gene>
    <name evidence="2" type="ORF">AMC99_02310</name>
</gene>
<dbReference type="STRING" id="361183.AMC99_02310"/>
<protein>
    <submittedName>
        <fullName evidence="2">Uncharacterized protein</fullName>
    </submittedName>
</protein>
<accession>A0A0M4M9N4</accession>
<organism evidence="2 3">
    <name type="scientific">Altererythrobacter epoxidivorans</name>
    <dbReference type="NCBI Taxonomy" id="361183"/>
    <lineage>
        <taxon>Bacteria</taxon>
        <taxon>Pseudomonadati</taxon>
        <taxon>Pseudomonadota</taxon>
        <taxon>Alphaproteobacteria</taxon>
        <taxon>Sphingomonadales</taxon>
        <taxon>Erythrobacteraceae</taxon>
        <taxon>Altererythrobacter</taxon>
    </lineage>
</organism>
<sequence>MIQLAAQGAILIAAGWLVFAALVMTASPETARRSLAAMGSTPAIQFGEHIPRAIVGIALILRAAQSKAPLLFEIGGWFILASSILILLAPRKWHNAYAVWWAERIPAIAFRLLSLPTIGAAAWLAWACL</sequence>
<dbReference type="KEGG" id="aep:AMC99_02310"/>
<keyword evidence="1" id="KW-1133">Transmembrane helix</keyword>
<keyword evidence="1" id="KW-0812">Transmembrane</keyword>
<evidence type="ECO:0000313" key="2">
    <source>
        <dbReference type="EMBL" id="ALE17585.1"/>
    </source>
</evidence>
<dbReference type="RefSeq" id="WP_061926606.1">
    <property type="nucleotide sequence ID" value="NZ_CP012669.1"/>
</dbReference>
<evidence type="ECO:0000256" key="1">
    <source>
        <dbReference type="SAM" id="Phobius"/>
    </source>
</evidence>
<feature type="transmembrane region" description="Helical" evidence="1">
    <location>
        <begin position="108"/>
        <end position="128"/>
    </location>
</feature>
<reference evidence="2 3" key="1">
    <citation type="submission" date="2015-09" db="EMBL/GenBank/DDBJ databases">
        <title>Complete genome sequence of a benzo[a]pyrene-degrading bacterium Altererythrobacter epoxidivorans CGMCC 1.7731T.</title>
        <authorList>
            <person name="Li Z."/>
            <person name="Cheng H."/>
            <person name="Huo Y."/>
            <person name="Xu X."/>
        </authorList>
    </citation>
    <scope>NUCLEOTIDE SEQUENCE [LARGE SCALE GENOMIC DNA]</scope>
    <source>
        <strain evidence="2 3">CGMCC 1.7731</strain>
    </source>
</reference>
<dbReference type="Proteomes" id="UP000057938">
    <property type="component" value="Chromosome"/>
</dbReference>
<proteinExistence type="predicted"/>
<keyword evidence="1" id="KW-0472">Membrane</keyword>
<keyword evidence="3" id="KW-1185">Reference proteome</keyword>